<dbReference type="InterPro" id="IPR047055">
    <property type="entry name" value="MotA-like"/>
</dbReference>
<dbReference type="PANTHER" id="PTHR30433">
    <property type="entry name" value="CHEMOTAXIS PROTEIN MOTA"/>
    <property type="match status" value="1"/>
</dbReference>
<feature type="transmembrane region" description="Helical" evidence="13">
    <location>
        <begin position="198"/>
        <end position="226"/>
    </location>
</feature>
<name>A0A1H8I587_9RHOB</name>
<keyword evidence="4" id="KW-1003">Cell membrane</keyword>
<evidence type="ECO:0000259" key="15">
    <source>
        <dbReference type="Pfam" id="PF20560"/>
    </source>
</evidence>
<keyword evidence="3" id="KW-0813">Transport</keyword>
<evidence type="ECO:0000256" key="4">
    <source>
        <dbReference type="ARBA" id="ARBA00022475"/>
    </source>
</evidence>
<dbReference type="EMBL" id="FODE01000011">
    <property type="protein sequence ID" value="SEN63659.1"/>
    <property type="molecule type" value="Genomic_DNA"/>
</dbReference>
<dbReference type="GO" id="GO:0005886">
    <property type="term" value="C:plasma membrane"/>
    <property type="evidence" value="ECO:0007669"/>
    <property type="project" value="UniProtKB-SubCell"/>
</dbReference>
<dbReference type="InterPro" id="IPR002898">
    <property type="entry name" value="MotA_ExbB_proton_chnl"/>
</dbReference>
<evidence type="ECO:0000256" key="3">
    <source>
        <dbReference type="ARBA" id="ARBA00022448"/>
    </source>
</evidence>
<organism evidence="16 17">
    <name type="scientific">Paracoccus alcaliphilus</name>
    <dbReference type="NCBI Taxonomy" id="34002"/>
    <lineage>
        <taxon>Bacteria</taxon>
        <taxon>Pseudomonadati</taxon>
        <taxon>Pseudomonadota</taxon>
        <taxon>Alphaproteobacteria</taxon>
        <taxon>Rhodobacterales</taxon>
        <taxon>Paracoccaceae</taxon>
        <taxon>Paracoccus</taxon>
    </lineage>
</organism>
<feature type="domain" description="Motility protein A N-terminal" evidence="15">
    <location>
        <begin position="4"/>
        <end position="94"/>
    </location>
</feature>
<evidence type="ECO:0000256" key="7">
    <source>
        <dbReference type="ARBA" id="ARBA00022692"/>
    </source>
</evidence>
<keyword evidence="7 13" id="KW-0812">Transmembrane</keyword>
<dbReference type="RefSeq" id="WP_090611825.1">
    <property type="nucleotide sequence ID" value="NZ_CP067124.1"/>
</dbReference>
<dbReference type="InterPro" id="IPR022522">
    <property type="entry name" value="Flagellar_motor_stator_MotA"/>
</dbReference>
<evidence type="ECO:0000256" key="6">
    <source>
        <dbReference type="ARBA" id="ARBA00022519"/>
    </source>
</evidence>
<proteinExistence type="inferred from homology"/>
<evidence type="ECO:0000256" key="1">
    <source>
        <dbReference type="ARBA" id="ARBA00004429"/>
    </source>
</evidence>
<accession>A0A1H8I587</accession>
<protein>
    <submittedName>
        <fullName evidence="16">Chemotaxis protein MotA</fullName>
    </submittedName>
</protein>
<dbReference type="PANTHER" id="PTHR30433:SF4">
    <property type="entry name" value="MOTILITY PROTEIN A"/>
    <property type="match status" value="1"/>
</dbReference>
<dbReference type="Pfam" id="PF20560">
    <property type="entry name" value="MotA_N"/>
    <property type="match status" value="1"/>
</dbReference>
<feature type="transmembrane region" description="Helical" evidence="13">
    <location>
        <begin position="165"/>
        <end position="186"/>
    </location>
</feature>
<keyword evidence="17" id="KW-1185">Reference proteome</keyword>
<keyword evidence="8" id="KW-0283">Flagellar rotation</keyword>
<feature type="domain" description="MotA/TolQ/ExbB proton channel" evidence="14">
    <location>
        <begin position="136"/>
        <end position="233"/>
    </location>
</feature>
<keyword evidence="12 13" id="KW-0472">Membrane</keyword>
<keyword evidence="6" id="KW-0997">Cell inner membrane</keyword>
<evidence type="ECO:0000256" key="8">
    <source>
        <dbReference type="ARBA" id="ARBA00022779"/>
    </source>
</evidence>
<dbReference type="AlphaFoldDB" id="A0A1H8I587"/>
<dbReference type="GO" id="GO:1902600">
    <property type="term" value="P:proton transmembrane transport"/>
    <property type="evidence" value="ECO:0007669"/>
    <property type="project" value="UniProtKB-KW"/>
</dbReference>
<sequence length="288" mass="31069">MFGIVGIFLTMAMVFGGYLLAGGKMAVILHSLPFEMMMIAGAAVGSYLLSNDSHVLKATLGGLVRAFRGPKWTAQDHQDVLCLMFQLLKVARENPVALEQHIEQPAESTIFAAYPRLLADGHIVSLIADTLRSASLNYDDPYQVEERLSRRIATMREDEMHVPHALQSTADALPALGIVAAVLGVIKTMGSINEPPEVLGQMIGGALVGTFLGVFLAYGFVAPLAVRLGAVIKQDLGFYDVIKSVLIAGLHQHATNLCVEVGRQAVPDHVRPSFDELETALRELKKAA</sequence>
<dbReference type="GO" id="GO:0006935">
    <property type="term" value="P:chemotaxis"/>
    <property type="evidence" value="ECO:0007669"/>
    <property type="project" value="UniProtKB-KW"/>
</dbReference>
<keyword evidence="10 13" id="KW-1133">Transmembrane helix</keyword>
<evidence type="ECO:0000256" key="12">
    <source>
        <dbReference type="ARBA" id="ARBA00023136"/>
    </source>
</evidence>
<dbReference type="InterPro" id="IPR046786">
    <property type="entry name" value="MotA_N"/>
</dbReference>
<feature type="transmembrane region" description="Helical" evidence="13">
    <location>
        <begin position="6"/>
        <end position="29"/>
    </location>
</feature>
<comment type="similarity">
    <text evidence="2">Belongs to the MotA family.</text>
</comment>
<dbReference type="InterPro" id="IPR000540">
    <property type="entry name" value="Flag_MotA_CS"/>
</dbReference>
<dbReference type="PROSITE" id="PS01307">
    <property type="entry name" value="MOTA"/>
    <property type="match status" value="1"/>
</dbReference>
<reference evidence="16 17" key="1">
    <citation type="submission" date="2016-10" db="EMBL/GenBank/DDBJ databases">
        <authorList>
            <person name="de Groot N.N."/>
        </authorList>
    </citation>
    <scope>NUCLEOTIDE SEQUENCE [LARGE SCALE GENOMIC DNA]</scope>
    <source>
        <strain evidence="16 17">DSM 8512</strain>
    </source>
</reference>
<dbReference type="OrthoDB" id="9782603at2"/>
<comment type="subcellular location">
    <subcellularLocation>
        <location evidence="1">Cell inner membrane</location>
        <topology evidence="1">Multi-pass membrane protein</topology>
    </subcellularLocation>
</comment>
<dbReference type="NCBIfam" id="TIGR03818">
    <property type="entry name" value="MotA1"/>
    <property type="match status" value="1"/>
</dbReference>
<evidence type="ECO:0000256" key="9">
    <source>
        <dbReference type="ARBA" id="ARBA00022781"/>
    </source>
</evidence>
<dbReference type="STRING" id="34002.SAMN04489859_1011105"/>
<dbReference type="Proteomes" id="UP000199054">
    <property type="component" value="Unassembled WGS sequence"/>
</dbReference>
<evidence type="ECO:0000256" key="5">
    <source>
        <dbReference type="ARBA" id="ARBA00022500"/>
    </source>
</evidence>
<keyword evidence="5" id="KW-0145">Chemotaxis</keyword>
<evidence type="ECO:0000256" key="13">
    <source>
        <dbReference type="SAM" id="Phobius"/>
    </source>
</evidence>
<evidence type="ECO:0000256" key="2">
    <source>
        <dbReference type="ARBA" id="ARBA00008038"/>
    </source>
</evidence>
<gene>
    <name evidence="16" type="ORF">SAMN04489859_1011105</name>
</gene>
<keyword evidence="9" id="KW-0375">Hydrogen ion transport</keyword>
<keyword evidence="11" id="KW-0406">Ion transport</keyword>
<dbReference type="GO" id="GO:0071978">
    <property type="term" value="P:bacterial-type flagellum-dependent swarming motility"/>
    <property type="evidence" value="ECO:0007669"/>
    <property type="project" value="InterPro"/>
</dbReference>
<evidence type="ECO:0000313" key="17">
    <source>
        <dbReference type="Proteomes" id="UP000199054"/>
    </source>
</evidence>
<evidence type="ECO:0000256" key="11">
    <source>
        <dbReference type="ARBA" id="ARBA00023065"/>
    </source>
</evidence>
<dbReference type="Pfam" id="PF01618">
    <property type="entry name" value="MotA_ExbB"/>
    <property type="match status" value="1"/>
</dbReference>
<evidence type="ECO:0000259" key="14">
    <source>
        <dbReference type="Pfam" id="PF01618"/>
    </source>
</evidence>
<evidence type="ECO:0000256" key="10">
    <source>
        <dbReference type="ARBA" id="ARBA00022989"/>
    </source>
</evidence>
<evidence type="ECO:0000313" key="16">
    <source>
        <dbReference type="EMBL" id="SEN63659.1"/>
    </source>
</evidence>